<dbReference type="PANTHER" id="PTHR21462">
    <property type="entry name" value="CELL SURFACE GLYCOPROTEIN OX2 RECEPTOR PRECURSOR"/>
    <property type="match status" value="1"/>
</dbReference>
<evidence type="ECO:0000256" key="5">
    <source>
        <dbReference type="ARBA" id="ARBA00023136"/>
    </source>
</evidence>
<evidence type="ECO:0000256" key="1">
    <source>
        <dbReference type="ARBA" id="ARBA00004167"/>
    </source>
</evidence>
<keyword evidence="6" id="KW-1015">Disulfide bond</keyword>
<dbReference type="InterPro" id="IPR013783">
    <property type="entry name" value="Ig-like_fold"/>
</dbReference>
<dbReference type="PANTHER" id="PTHR21462:SF2">
    <property type="entry name" value="CELL SURFACE GLYCOPROTEIN CD200 RECEPTOR 2"/>
    <property type="match status" value="1"/>
</dbReference>
<dbReference type="PROSITE" id="PS50835">
    <property type="entry name" value="IG_LIKE"/>
    <property type="match status" value="1"/>
</dbReference>
<dbReference type="GO" id="GO:0016020">
    <property type="term" value="C:membrane"/>
    <property type="evidence" value="ECO:0007669"/>
    <property type="project" value="UniProtKB-SubCell"/>
</dbReference>
<comment type="similarity">
    <text evidence="2">Belongs to the CD200R family.</text>
</comment>
<name>A0AAW0MT40_9GOBI</name>
<evidence type="ECO:0000259" key="10">
    <source>
        <dbReference type="PROSITE" id="PS50835"/>
    </source>
</evidence>
<evidence type="ECO:0000313" key="11">
    <source>
        <dbReference type="EMBL" id="KAK7882494.1"/>
    </source>
</evidence>
<dbReference type="Proteomes" id="UP001460270">
    <property type="component" value="Unassembled WGS sequence"/>
</dbReference>
<evidence type="ECO:0000256" key="9">
    <source>
        <dbReference type="SAM" id="SignalP"/>
    </source>
</evidence>
<keyword evidence="3 8" id="KW-0812">Transmembrane</keyword>
<organism evidence="11 12">
    <name type="scientific">Mugilogobius chulae</name>
    <name type="common">yellowstripe goby</name>
    <dbReference type="NCBI Taxonomy" id="88201"/>
    <lineage>
        <taxon>Eukaryota</taxon>
        <taxon>Metazoa</taxon>
        <taxon>Chordata</taxon>
        <taxon>Craniata</taxon>
        <taxon>Vertebrata</taxon>
        <taxon>Euteleostomi</taxon>
        <taxon>Actinopterygii</taxon>
        <taxon>Neopterygii</taxon>
        <taxon>Teleostei</taxon>
        <taxon>Neoteleostei</taxon>
        <taxon>Acanthomorphata</taxon>
        <taxon>Gobiaria</taxon>
        <taxon>Gobiiformes</taxon>
        <taxon>Gobioidei</taxon>
        <taxon>Gobiidae</taxon>
        <taxon>Gobionellinae</taxon>
        <taxon>Mugilogobius</taxon>
    </lineage>
</organism>
<dbReference type="GO" id="GO:0038023">
    <property type="term" value="F:signaling receptor activity"/>
    <property type="evidence" value="ECO:0007669"/>
    <property type="project" value="InterPro"/>
</dbReference>
<keyword evidence="4 8" id="KW-1133">Transmembrane helix</keyword>
<proteinExistence type="inferred from homology"/>
<dbReference type="InterPro" id="IPR040012">
    <property type="entry name" value="CD200R"/>
</dbReference>
<feature type="signal peptide" evidence="9">
    <location>
        <begin position="1"/>
        <end position="19"/>
    </location>
</feature>
<dbReference type="AlphaFoldDB" id="A0AAW0MT40"/>
<keyword evidence="9" id="KW-0732">Signal</keyword>
<dbReference type="SUPFAM" id="SSF48726">
    <property type="entry name" value="Immunoglobulin"/>
    <property type="match status" value="2"/>
</dbReference>
<accession>A0AAW0MT40</accession>
<dbReference type="InterPro" id="IPR036179">
    <property type="entry name" value="Ig-like_dom_sf"/>
</dbReference>
<evidence type="ECO:0000256" key="4">
    <source>
        <dbReference type="ARBA" id="ARBA00022989"/>
    </source>
</evidence>
<evidence type="ECO:0000256" key="3">
    <source>
        <dbReference type="ARBA" id="ARBA00022692"/>
    </source>
</evidence>
<keyword evidence="7" id="KW-0325">Glycoprotein</keyword>
<reference evidence="12" key="1">
    <citation type="submission" date="2024-04" db="EMBL/GenBank/DDBJ databases">
        <title>Salinicola lusitanus LLJ914,a marine bacterium isolated from the Okinawa Trough.</title>
        <authorList>
            <person name="Li J."/>
        </authorList>
    </citation>
    <scope>NUCLEOTIDE SEQUENCE [LARGE SCALE GENOMIC DNA]</scope>
</reference>
<evidence type="ECO:0000313" key="12">
    <source>
        <dbReference type="Proteomes" id="UP001460270"/>
    </source>
</evidence>
<evidence type="ECO:0000256" key="2">
    <source>
        <dbReference type="ARBA" id="ARBA00008215"/>
    </source>
</evidence>
<feature type="domain" description="Ig-like" evidence="10">
    <location>
        <begin position="82"/>
        <end position="175"/>
    </location>
</feature>
<keyword evidence="5 8" id="KW-0472">Membrane</keyword>
<evidence type="ECO:0000256" key="8">
    <source>
        <dbReference type="SAM" id="Phobius"/>
    </source>
</evidence>
<gene>
    <name evidence="11" type="ORF">WMY93_028668</name>
</gene>
<dbReference type="EMBL" id="JBBPFD010000021">
    <property type="protein sequence ID" value="KAK7882494.1"/>
    <property type="molecule type" value="Genomic_DNA"/>
</dbReference>
<evidence type="ECO:0000256" key="6">
    <source>
        <dbReference type="ARBA" id="ARBA00023157"/>
    </source>
</evidence>
<protein>
    <recommendedName>
        <fullName evidence="10">Ig-like domain-containing protein</fullName>
    </recommendedName>
</protein>
<feature type="transmembrane region" description="Helical" evidence="8">
    <location>
        <begin position="178"/>
        <end position="198"/>
    </location>
</feature>
<keyword evidence="12" id="KW-1185">Reference proteome</keyword>
<dbReference type="InterPro" id="IPR007110">
    <property type="entry name" value="Ig-like_dom"/>
</dbReference>
<dbReference type="Gene3D" id="2.60.40.10">
    <property type="entry name" value="Immunoglobulins"/>
    <property type="match status" value="1"/>
</dbReference>
<comment type="caution">
    <text evidence="11">The sequence shown here is derived from an EMBL/GenBank/DDBJ whole genome shotgun (WGS) entry which is preliminary data.</text>
</comment>
<sequence length="242" mass="26920">MDMLFLHVVIVVLVSVALAVERERHSKNDCNDHKVLRNSTEGRSILHIPNFSYNDVGNYSCDTAYHGGFISRLNYVSIIAPPEISSWVEQSGDMTVAKCRAERASPPANISWTFTGNVTMETVLDSDGNITVTSSVVVNTAEEALNMSCIITHPYWDKPQVIVTNSSRSQASSQSRPAVYATVSVMLFCLVLLVLGMIKLKNSRRNQKSSKSPVDYVEEVEPYASYVQRVNSIYNSSRDLFV</sequence>
<evidence type="ECO:0000256" key="7">
    <source>
        <dbReference type="ARBA" id="ARBA00023180"/>
    </source>
</evidence>
<feature type="chain" id="PRO_5043822018" description="Ig-like domain-containing protein" evidence="9">
    <location>
        <begin position="20"/>
        <end position="242"/>
    </location>
</feature>
<dbReference type="GO" id="GO:0009986">
    <property type="term" value="C:cell surface"/>
    <property type="evidence" value="ECO:0007669"/>
    <property type="project" value="UniProtKB-ARBA"/>
</dbReference>
<comment type="subcellular location">
    <subcellularLocation>
        <location evidence="1">Membrane</location>
        <topology evidence="1">Single-pass membrane protein</topology>
    </subcellularLocation>
</comment>
<dbReference type="GO" id="GO:0150077">
    <property type="term" value="P:regulation of neuroinflammatory response"/>
    <property type="evidence" value="ECO:0007669"/>
    <property type="project" value="InterPro"/>
</dbReference>